<dbReference type="PANTHER" id="PTHR31172">
    <property type="entry name" value="STOMATAL CLOSURE-RELATED ACTIN-BINDING PROTEIN 1"/>
    <property type="match status" value="1"/>
</dbReference>
<protein>
    <recommendedName>
        <fullName evidence="1">Stomatal closure-related actin-binding protein PH domain-containing protein</fullName>
    </recommendedName>
</protein>
<dbReference type="EMBL" id="JAUESC010000380">
    <property type="protein sequence ID" value="KAK0593155.1"/>
    <property type="molecule type" value="Genomic_DNA"/>
</dbReference>
<feature type="domain" description="Stomatal closure-related actin-binding protein PH" evidence="1">
    <location>
        <begin position="43"/>
        <end position="109"/>
    </location>
</feature>
<gene>
    <name evidence="2" type="ORF">LWI29_032001</name>
</gene>
<name>A0AA39VUR4_ACESA</name>
<dbReference type="Proteomes" id="UP001168877">
    <property type="component" value="Unassembled WGS sequence"/>
</dbReference>
<evidence type="ECO:0000313" key="3">
    <source>
        <dbReference type="Proteomes" id="UP001168877"/>
    </source>
</evidence>
<dbReference type="InterPro" id="IPR039640">
    <property type="entry name" value="SCAB"/>
</dbReference>
<dbReference type="Pfam" id="PF17684">
    <property type="entry name" value="SCAB-PH"/>
    <property type="match status" value="1"/>
</dbReference>
<dbReference type="InterPro" id="IPR041144">
    <property type="entry name" value="SCAB-PH"/>
</dbReference>
<dbReference type="PANTHER" id="PTHR31172:SF7">
    <property type="entry name" value="STOMATAL CLOSURE-RELATED ACTIN-BINDING PROTEIN 3"/>
    <property type="match status" value="1"/>
</dbReference>
<evidence type="ECO:0000259" key="1">
    <source>
        <dbReference type="Pfam" id="PF17684"/>
    </source>
</evidence>
<dbReference type="GO" id="GO:0010119">
    <property type="term" value="P:regulation of stomatal movement"/>
    <property type="evidence" value="ECO:0007669"/>
    <property type="project" value="InterPro"/>
</dbReference>
<organism evidence="2 3">
    <name type="scientific">Acer saccharum</name>
    <name type="common">Sugar maple</name>
    <dbReference type="NCBI Taxonomy" id="4024"/>
    <lineage>
        <taxon>Eukaryota</taxon>
        <taxon>Viridiplantae</taxon>
        <taxon>Streptophyta</taxon>
        <taxon>Embryophyta</taxon>
        <taxon>Tracheophyta</taxon>
        <taxon>Spermatophyta</taxon>
        <taxon>Magnoliopsida</taxon>
        <taxon>eudicotyledons</taxon>
        <taxon>Gunneridae</taxon>
        <taxon>Pentapetalae</taxon>
        <taxon>rosids</taxon>
        <taxon>malvids</taxon>
        <taxon>Sapindales</taxon>
        <taxon>Sapindaceae</taxon>
        <taxon>Hippocastanoideae</taxon>
        <taxon>Acereae</taxon>
        <taxon>Acer</taxon>
    </lineage>
</organism>
<dbReference type="GO" id="GO:0007015">
    <property type="term" value="P:actin filament organization"/>
    <property type="evidence" value="ECO:0007669"/>
    <property type="project" value="InterPro"/>
</dbReference>
<dbReference type="AlphaFoldDB" id="A0AA39VUR4"/>
<dbReference type="Gene3D" id="2.30.29.140">
    <property type="match status" value="1"/>
</dbReference>
<proteinExistence type="predicted"/>
<dbReference type="GO" id="GO:0003779">
    <property type="term" value="F:actin binding"/>
    <property type="evidence" value="ECO:0007669"/>
    <property type="project" value="InterPro"/>
</dbReference>
<accession>A0AA39VUR4</accession>
<reference evidence="2" key="1">
    <citation type="journal article" date="2022" name="Plant J.">
        <title>Strategies of tolerance reflected in two North American maple genomes.</title>
        <authorList>
            <person name="McEvoy S.L."/>
            <person name="Sezen U.U."/>
            <person name="Trouern-Trend A."/>
            <person name="McMahon S.M."/>
            <person name="Schaberg P.G."/>
            <person name="Yang J."/>
            <person name="Wegrzyn J.L."/>
            <person name="Swenson N.G."/>
        </authorList>
    </citation>
    <scope>NUCLEOTIDE SEQUENCE</scope>
    <source>
        <strain evidence="2">NS2018</strain>
    </source>
</reference>
<comment type="caution">
    <text evidence="2">The sequence shown here is derived from an EMBL/GenBank/DDBJ whole genome shotgun (WGS) entry which is preliminary data.</text>
</comment>
<reference evidence="2" key="2">
    <citation type="submission" date="2023-06" db="EMBL/GenBank/DDBJ databases">
        <authorList>
            <person name="Swenson N.G."/>
            <person name="Wegrzyn J.L."/>
            <person name="Mcevoy S.L."/>
        </authorList>
    </citation>
    <scope>NUCLEOTIDE SEQUENCE</scope>
    <source>
        <strain evidence="2">NS2018</strain>
        <tissue evidence="2">Leaf</tissue>
    </source>
</reference>
<keyword evidence="3" id="KW-1185">Reference proteome</keyword>
<evidence type="ECO:0000313" key="2">
    <source>
        <dbReference type="EMBL" id="KAK0593155.1"/>
    </source>
</evidence>
<sequence>MSQTADGIPQVKLSSYVFKIGQQVALFSAGPIDPAAGLRSYVETLLRKSSSEFNVLCGVIGDGNAAAKSLFWQARKGLSFVLTFESERGRNATILIARKHALDCNVVLA</sequence>